<evidence type="ECO:0000313" key="2">
    <source>
        <dbReference type="EMBL" id="CAI9174528.1"/>
    </source>
</evidence>
<protein>
    <submittedName>
        <fullName evidence="2">Uncharacterized protein</fullName>
    </submittedName>
</protein>
<feature type="region of interest" description="Disordered" evidence="1">
    <location>
        <begin position="1"/>
        <end position="29"/>
    </location>
</feature>
<dbReference type="Proteomes" id="UP001176941">
    <property type="component" value="Chromosome 4"/>
</dbReference>
<sequence length="113" mass="12199">MGPLPIRRPGIPRPPPPSSRRRNPHLTVPASHLWPAEDYARRSGDRVGFILIGCERHDAAAFPAAWEARVPGVPPLPPAWGSPGPDTEGSLKGTTFISPSGLRKKRDIESEGV</sequence>
<evidence type="ECO:0000256" key="1">
    <source>
        <dbReference type="SAM" id="MobiDB-lite"/>
    </source>
</evidence>
<proteinExistence type="predicted"/>
<organism evidence="2 3">
    <name type="scientific">Rangifer tarandus platyrhynchus</name>
    <name type="common">Svalbard reindeer</name>
    <dbReference type="NCBI Taxonomy" id="3082113"/>
    <lineage>
        <taxon>Eukaryota</taxon>
        <taxon>Metazoa</taxon>
        <taxon>Chordata</taxon>
        <taxon>Craniata</taxon>
        <taxon>Vertebrata</taxon>
        <taxon>Euteleostomi</taxon>
        <taxon>Mammalia</taxon>
        <taxon>Eutheria</taxon>
        <taxon>Laurasiatheria</taxon>
        <taxon>Artiodactyla</taxon>
        <taxon>Ruminantia</taxon>
        <taxon>Pecora</taxon>
        <taxon>Cervidae</taxon>
        <taxon>Odocoileinae</taxon>
        <taxon>Rangifer</taxon>
    </lineage>
</organism>
<evidence type="ECO:0000313" key="3">
    <source>
        <dbReference type="Proteomes" id="UP001176941"/>
    </source>
</evidence>
<feature type="region of interest" description="Disordered" evidence="1">
    <location>
        <begin position="76"/>
        <end position="113"/>
    </location>
</feature>
<reference evidence="2" key="1">
    <citation type="submission" date="2023-04" db="EMBL/GenBank/DDBJ databases">
        <authorList>
            <consortium name="ELIXIR-Norway"/>
        </authorList>
    </citation>
    <scope>NUCLEOTIDE SEQUENCE [LARGE SCALE GENOMIC DNA]</scope>
</reference>
<accession>A0ABN8ZPL0</accession>
<keyword evidence="3" id="KW-1185">Reference proteome</keyword>
<gene>
    <name evidence="2" type="ORF">MRATA1EN1_LOCUS23490</name>
</gene>
<dbReference type="EMBL" id="OX459940">
    <property type="protein sequence ID" value="CAI9174528.1"/>
    <property type="molecule type" value="Genomic_DNA"/>
</dbReference>
<name>A0ABN8ZPL0_RANTA</name>